<keyword evidence="2" id="KW-0812">Transmembrane</keyword>
<dbReference type="EMBL" id="CP011366">
    <property type="protein sequence ID" value="AKG73469.1"/>
    <property type="molecule type" value="Genomic_DNA"/>
</dbReference>
<dbReference type="CDD" id="cd05237">
    <property type="entry name" value="UDP_invert_4-6DH_SDR_e"/>
    <property type="match status" value="1"/>
</dbReference>
<dbReference type="OrthoDB" id="9803111at2"/>
<evidence type="ECO:0000256" key="1">
    <source>
        <dbReference type="ARBA" id="ARBA00007430"/>
    </source>
</evidence>
<keyword evidence="2" id="KW-0472">Membrane</keyword>
<keyword evidence="2" id="KW-1133">Transmembrane helix</keyword>
<proteinExistence type="inferred from homology"/>
<dbReference type="Pfam" id="PF13727">
    <property type="entry name" value="CoA_binding_3"/>
    <property type="match status" value="1"/>
</dbReference>
<dbReference type="AlphaFoldDB" id="A0A0F7HL15"/>
<dbReference type="RefSeq" id="WP_046789659.1">
    <property type="nucleotide sequence ID" value="NZ_CP011366.1"/>
</dbReference>
<dbReference type="KEGG" id="shv:AAT16_04115"/>
<protein>
    <submittedName>
        <fullName evidence="4 5">Polysaccharide biosynthesis protein EpsC</fullName>
    </submittedName>
</protein>
<evidence type="ECO:0000313" key="6">
    <source>
        <dbReference type="Proteomes" id="UP000034029"/>
    </source>
</evidence>
<dbReference type="PANTHER" id="PTHR43318">
    <property type="entry name" value="UDP-N-ACETYLGLUCOSAMINE 4,6-DEHYDRATASE"/>
    <property type="match status" value="1"/>
</dbReference>
<dbReference type="PANTHER" id="PTHR43318:SF1">
    <property type="entry name" value="POLYSACCHARIDE BIOSYNTHESIS PROTEIN EPSC-RELATED"/>
    <property type="match status" value="1"/>
</dbReference>
<evidence type="ECO:0000256" key="2">
    <source>
        <dbReference type="SAM" id="Phobius"/>
    </source>
</evidence>
<sequence>MGAKKRYFLFLFVDSLIVTFSVFIGYYILMPFFSEYPLTVLGVTAVMLLLTHHLFAYIFNLYHRAWQYASVRELISITQAVTATMFATSILIFLLFEMTFMRLMVITWMMHLIFIGGSRLFWRLLYYQLNGRQSHNPKMIRTLVVGAGKGGSLLIKQMLDNPTMGMNPVVVVDDHPSKQNMELAGGVKVEGKREDIERLVGKYGIKKVVIAIPSLSKKELKKIHALANIEGVDVLIMPNIEDVLSGRLEVNMLKRVEVEDLLGREPVELDIEGIEEEVADKTILVTGAGGSIGSEIVRQIAKFQPRKILLLGHGENSIYTILEEVLDNKTDSISYVPIIADVQNRKRMFKVFEKYRPDIVYHAAAHKHVPMMEYNPQEAVKNNVIGTKNTAEAACHFKAKKFVMISTDKAVNPPNVMGATKRMAEMIVQALDKGCEHTTLVAVRFGNVLGSRGSVVPKFKKQIQLGGPVTVTDPRMTRYFMTIPEASRLVIQASTLAEGGEVFVLDMGEPVKIVDLAKNMIRLCGFAEEDIGIEFVGIRPGEKLYEELLKKEEIHPEQVYEKIYRGRVSESSLSVIESHIKNFLSIDENELKESMLNFIGQENVRKPELVKEKVV</sequence>
<accession>A0A0F7HL15</accession>
<organism evidence="5 7">
    <name type="scientific">Salinicoccus halodurans</name>
    <dbReference type="NCBI Taxonomy" id="407035"/>
    <lineage>
        <taxon>Bacteria</taxon>
        <taxon>Bacillati</taxon>
        <taxon>Bacillota</taxon>
        <taxon>Bacilli</taxon>
        <taxon>Bacillales</taxon>
        <taxon>Staphylococcaceae</taxon>
        <taxon>Salinicoccus</taxon>
    </lineage>
</organism>
<feature type="transmembrane region" description="Helical" evidence="2">
    <location>
        <begin position="102"/>
        <end position="122"/>
    </location>
</feature>
<feature type="transmembrane region" description="Helical" evidence="2">
    <location>
        <begin position="40"/>
        <end position="62"/>
    </location>
</feature>
<reference evidence="5 7" key="3">
    <citation type="submission" date="2016-10" db="EMBL/GenBank/DDBJ databases">
        <authorList>
            <person name="Varghese N."/>
            <person name="Submissions S."/>
        </authorList>
    </citation>
    <scope>NUCLEOTIDE SEQUENCE [LARGE SCALE GENOMIC DNA]</scope>
    <source>
        <strain evidence="5 7">CGMCC 1.6501</strain>
    </source>
</reference>
<gene>
    <name evidence="4" type="ORF">AAT16_04115</name>
    <name evidence="5" type="ORF">SAMN05216235_0060</name>
</gene>
<dbReference type="Proteomes" id="UP000034029">
    <property type="component" value="Chromosome"/>
</dbReference>
<keyword evidence="6" id="KW-1185">Reference proteome</keyword>
<dbReference type="InterPro" id="IPR051203">
    <property type="entry name" value="Polysaccharide_Synthase-Rel"/>
</dbReference>
<dbReference type="Pfam" id="PF02719">
    <property type="entry name" value="Polysacc_synt_2"/>
    <property type="match status" value="1"/>
</dbReference>
<dbReference type="InterPro" id="IPR003869">
    <property type="entry name" value="Polysac_CapD-like"/>
</dbReference>
<evidence type="ECO:0000313" key="5">
    <source>
        <dbReference type="EMBL" id="SFK51053.1"/>
    </source>
</evidence>
<dbReference type="Proteomes" id="UP000183090">
    <property type="component" value="Unassembled WGS sequence"/>
</dbReference>
<reference evidence="4 6" key="1">
    <citation type="journal article" date="2015" name="Int. J. Syst. Evol. Microbiol.">
        <title>Complete genome sequence of Salinicoccus halodurans H3B36, isolated from the Qaidam Basin in China.</title>
        <authorList>
            <person name="Jiang K."/>
            <person name="Xue Y."/>
            <person name="Ma Y."/>
        </authorList>
    </citation>
    <scope>NUCLEOTIDE SEQUENCE [LARGE SCALE GENOMIC DNA]</scope>
    <source>
        <strain evidence="4 6">H3B36</strain>
    </source>
</reference>
<feature type="transmembrane region" description="Helical" evidence="2">
    <location>
        <begin position="74"/>
        <end position="96"/>
    </location>
</feature>
<comment type="similarity">
    <text evidence="1">Belongs to the polysaccharide synthase family.</text>
</comment>
<feature type="transmembrane region" description="Helical" evidence="2">
    <location>
        <begin position="7"/>
        <end position="28"/>
    </location>
</feature>
<dbReference type="Gene3D" id="3.40.50.720">
    <property type="entry name" value="NAD(P)-binding Rossmann-like Domain"/>
    <property type="match status" value="2"/>
</dbReference>
<evidence type="ECO:0000313" key="4">
    <source>
        <dbReference type="EMBL" id="AKG73469.1"/>
    </source>
</evidence>
<dbReference type="InterPro" id="IPR036291">
    <property type="entry name" value="NAD(P)-bd_dom_sf"/>
</dbReference>
<dbReference type="EMBL" id="FOTB01000001">
    <property type="protein sequence ID" value="SFK51053.1"/>
    <property type="molecule type" value="Genomic_DNA"/>
</dbReference>
<evidence type="ECO:0000259" key="3">
    <source>
        <dbReference type="Pfam" id="PF02719"/>
    </source>
</evidence>
<dbReference type="SUPFAM" id="SSF51735">
    <property type="entry name" value="NAD(P)-binding Rossmann-fold domains"/>
    <property type="match status" value="2"/>
</dbReference>
<name>A0A0F7HL15_9STAP</name>
<evidence type="ECO:0000313" key="7">
    <source>
        <dbReference type="Proteomes" id="UP000183090"/>
    </source>
</evidence>
<reference evidence="6" key="2">
    <citation type="submission" date="2015-04" db="EMBL/GenBank/DDBJ databases">
        <title>Complete genome sequence of Salinicoccus halodurans strain H3B36, isolated from the Qaidam basin of China.</title>
        <authorList>
            <person name="Ma Y."/>
            <person name="Jiang K."/>
            <person name="Xue Y."/>
        </authorList>
    </citation>
    <scope>NUCLEOTIDE SEQUENCE [LARGE SCALE GENOMIC DNA]</scope>
    <source>
        <strain evidence="6">H3B36</strain>
    </source>
</reference>
<feature type="domain" description="Polysaccharide biosynthesis protein CapD-like" evidence="3">
    <location>
        <begin position="283"/>
        <end position="565"/>
    </location>
</feature>